<dbReference type="STRING" id="1523247.SAMN05660464_1176"/>
<feature type="domain" description="Gp5/Type VI secretion system Vgr protein OB-fold" evidence="1">
    <location>
        <begin position="9"/>
        <end position="77"/>
    </location>
</feature>
<evidence type="ECO:0000313" key="3">
    <source>
        <dbReference type="Proteomes" id="UP000198857"/>
    </source>
</evidence>
<protein>
    <recommendedName>
        <fullName evidence="1">Gp5/Type VI secretion system Vgr protein OB-fold domain-containing protein</fullName>
    </recommendedName>
</protein>
<dbReference type="Pfam" id="PF04717">
    <property type="entry name" value="Phage_base_V"/>
    <property type="match status" value="1"/>
</dbReference>
<proteinExistence type="predicted"/>
<dbReference type="AlphaFoldDB" id="A0A1I5K0F8"/>
<sequence>MSGTHLGLYRGVVEEGADPAARGRVLVSVPAVLGGALRRAERSVDRPGAVEPLAAGTAVWVQFEDGDADRPVVVGCVPGPPEP</sequence>
<dbReference type="RefSeq" id="WP_091107609.1">
    <property type="nucleotide sequence ID" value="NZ_FOWQ01000001.1"/>
</dbReference>
<reference evidence="3" key="1">
    <citation type="submission" date="2016-10" db="EMBL/GenBank/DDBJ databases">
        <authorList>
            <person name="Varghese N."/>
            <person name="Submissions S."/>
        </authorList>
    </citation>
    <scope>NUCLEOTIDE SEQUENCE [LARGE SCALE GENOMIC DNA]</scope>
    <source>
        <strain evidence="3">DSM 44208</strain>
    </source>
</reference>
<dbReference type="OrthoDB" id="9762420at2"/>
<dbReference type="EMBL" id="FOWQ01000001">
    <property type="protein sequence ID" value="SFO78507.1"/>
    <property type="molecule type" value="Genomic_DNA"/>
</dbReference>
<evidence type="ECO:0000313" key="2">
    <source>
        <dbReference type="EMBL" id="SFO78507.1"/>
    </source>
</evidence>
<dbReference type="SUPFAM" id="SSF69255">
    <property type="entry name" value="gp5 N-terminal domain-like"/>
    <property type="match status" value="1"/>
</dbReference>
<gene>
    <name evidence="2" type="ORF">SAMN05660464_1176</name>
</gene>
<organism evidence="2 3">
    <name type="scientific">Geodermatophilus dictyosporus</name>
    <dbReference type="NCBI Taxonomy" id="1523247"/>
    <lineage>
        <taxon>Bacteria</taxon>
        <taxon>Bacillati</taxon>
        <taxon>Actinomycetota</taxon>
        <taxon>Actinomycetes</taxon>
        <taxon>Geodermatophilales</taxon>
        <taxon>Geodermatophilaceae</taxon>
        <taxon>Geodermatophilus</taxon>
    </lineage>
</organism>
<evidence type="ECO:0000259" key="1">
    <source>
        <dbReference type="Pfam" id="PF04717"/>
    </source>
</evidence>
<keyword evidence="3" id="KW-1185">Reference proteome</keyword>
<accession>A0A1I5K0F8</accession>
<dbReference type="Gene3D" id="2.40.50.230">
    <property type="entry name" value="Gp5 N-terminal domain"/>
    <property type="match status" value="1"/>
</dbReference>
<dbReference type="InterPro" id="IPR037026">
    <property type="entry name" value="Vgr_OB-fold_dom_sf"/>
</dbReference>
<name>A0A1I5K0F8_9ACTN</name>
<dbReference type="Proteomes" id="UP000198857">
    <property type="component" value="Unassembled WGS sequence"/>
</dbReference>
<dbReference type="InterPro" id="IPR006531">
    <property type="entry name" value="Gp5/Vgr_OB"/>
</dbReference>